<name>A0A7Y8GWN2_9BURK</name>
<reference evidence="1 2" key="1">
    <citation type="submission" date="2019-09" db="EMBL/GenBank/DDBJ databases">
        <title>Hydrogenophaga aromatica sp. nov., isolated from a para-xylene-degrading enrichment culture.</title>
        <authorList>
            <person name="Tancsics A."/>
            <person name="Banerjee S."/>
        </authorList>
    </citation>
    <scope>NUCLEOTIDE SEQUENCE [LARGE SCALE GENOMIC DNA]</scope>
    <source>
        <strain evidence="1 2">D2P1</strain>
    </source>
</reference>
<protein>
    <submittedName>
        <fullName evidence="1">Uncharacterized protein</fullName>
    </submittedName>
</protein>
<evidence type="ECO:0000313" key="2">
    <source>
        <dbReference type="Proteomes" id="UP000545507"/>
    </source>
</evidence>
<proteinExistence type="predicted"/>
<dbReference type="Pfam" id="PF24175">
    <property type="entry name" value="SU10_adaptor"/>
    <property type="match status" value="1"/>
</dbReference>
<gene>
    <name evidence="1" type="ORF">F3K02_08975</name>
</gene>
<accession>A0A7Y8GWN2</accession>
<dbReference type="RefSeq" id="WP_177135226.1">
    <property type="nucleotide sequence ID" value="NZ_VYGV01000006.1"/>
</dbReference>
<dbReference type="InterPro" id="IPR056209">
    <property type="entry name" value="SU10_adaptor"/>
</dbReference>
<keyword evidence="2" id="KW-1185">Reference proteome</keyword>
<dbReference type="EMBL" id="VYGV01000006">
    <property type="protein sequence ID" value="NWF45378.1"/>
    <property type="molecule type" value="Genomic_DNA"/>
</dbReference>
<comment type="caution">
    <text evidence="1">The sequence shown here is derived from an EMBL/GenBank/DDBJ whole genome shotgun (WGS) entry which is preliminary data.</text>
</comment>
<dbReference type="Proteomes" id="UP000545507">
    <property type="component" value="Unassembled WGS sequence"/>
</dbReference>
<evidence type="ECO:0000313" key="1">
    <source>
        <dbReference type="EMBL" id="NWF45378.1"/>
    </source>
</evidence>
<organism evidence="1 2">
    <name type="scientific">Hydrogenophaga aromaticivorans</name>
    <dbReference type="NCBI Taxonomy" id="2610898"/>
    <lineage>
        <taxon>Bacteria</taxon>
        <taxon>Pseudomonadati</taxon>
        <taxon>Pseudomonadota</taxon>
        <taxon>Betaproteobacteria</taxon>
        <taxon>Burkholderiales</taxon>
        <taxon>Comamonadaceae</taxon>
        <taxon>Hydrogenophaga</taxon>
    </lineage>
</organism>
<sequence>MATTSAYIIREVQRNLNDLNGDRYPATDVAGFVNRAQRDIHSVRPDVTASNFTFIPVAGAKQALPQEASVLIDVPANAEGNQRRITKVDMEMLDASEPNWRSKQGAIEIKHFMHDQRVPRSFWLYPPAAATGVSVELEASLYPIDITQPTGAASSTATGNISLRDEWATALIFVSTSYAMLTDLEGEANPSLASSYLARAEQLLGVQLQSSAAVAPKN</sequence>
<dbReference type="AlphaFoldDB" id="A0A7Y8GWN2"/>